<organism evidence="3">
    <name type="scientific">uncultured Sphingomonas sp</name>
    <dbReference type="NCBI Taxonomy" id="158754"/>
    <lineage>
        <taxon>Bacteria</taxon>
        <taxon>Pseudomonadati</taxon>
        <taxon>Pseudomonadota</taxon>
        <taxon>Alphaproteobacteria</taxon>
        <taxon>Sphingomonadales</taxon>
        <taxon>Sphingomonadaceae</taxon>
        <taxon>Sphingomonas</taxon>
        <taxon>environmental samples</taxon>
    </lineage>
</organism>
<dbReference type="EMBL" id="CADCWB010000046">
    <property type="protein sequence ID" value="CAA9508381.1"/>
    <property type="molecule type" value="Genomic_DNA"/>
</dbReference>
<feature type="compositionally biased region" description="Polar residues" evidence="1">
    <location>
        <begin position="31"/>
        <end position="50"/>
    </location>
</feature>
<gene>
    <name evidence="3" type="ORF">AVDCRST_MAG62-371</name>
</gene>
<evidence type="ECO:0000256" key="1">
    <source>
        <dbReference type="SAM" id="MobiDB-lite"/>
    </source>
</evidence>
<feature type="signal peptide" evidence="2">
    <location>
        <begin position="1"/>
        <end position="22"/>
    </location>
</feature>
<dbReference type="AlphaFoldDB" id="A0A6J4SXJ5"/>
<name>A0A6J4SXJ5_9SPHN</name>
<evidence type="ECO:0000256" key="2">
    <source>
        <dbReference type="SAM" id="SignalP"/>
    </source>
</evidence>
<protein>
    <recommendedName>
        <fullName evidence="4">Antifreeze glycopeptide polyprotein</fullName>
    </recommendedName>
</protein>
<feature type="region of interest" description="Disordered" evidence="1">
    <location>
        <begin position="26"/>
        <end position="72"/>
    </location>
</feature>
<keyword evidence="2" id="KW-0732">Signal</keyword>
<proteinExistence type="predicted"/>
<reference evidence="3" key="1">
    <citation type="submission" date="2020-02" db="EMBL/GenBank/DDBJ databases">
        <authorList>
            <person name="Meier V. D."/>
        </authorList>
    </citation>
    <scope>NUCLEOTIDE SEQUENCE</scope>
    <source>
        <strain evidence="3">AVDCRST_MAG62</strain>
    </source>
</reference>
<evidence type="ECO:0008006" key="4">
    <source>
        <dbReference type="Google" id="ProtNLM"/>
    </source>
</evidence>
<sequence>MTSRAKLLLAGGALAIALPALAQEVLPPPASGNQTAPAPAQPETNTSSPVQPVPGQAARPRVRPPAQVAGEGGDVLEGELTEAELLALQPPPPVELPEESRRDPSLVGAIDPAASGLGEQPWGSANGEFLSQLMRRQSTPLPSRWLHIALRNALLARAPSPALVNPADWTAERAWLLLRMGEADAARMLVAGTDVADYTPKLTQVAVQTALAAADPAGLCPLRETLGEVEPKITQLTEAMCSGLEGEAASAASQIEQARRRGRIGGIDLTLADKVVGAGEDTGRATTIEWDGVRDLTSWRFGLATATGLLPPAGLMNAAAPRLRAWQARAPLLSAEERLPSARVAAGLGVFSSAALVDVYSSIYDATDPSDLPGTDAWRLRTAFVGRTLDARLDAMRNLWGKGEGELERQASRALLALAATRISPDPKLQRDAPDLIASMLAGGFDREAAQWSAAVRQMDDEPADRAWAMLALGTSSSAVDVSSGRINSFINRDNSRDKQRSKLLVAGLAGTGRISADTASRLNERHELGLQRTSVWTRLADQAGQKRQAGTATILAAIGLQASSFERVPAAQLYRGLTAMRLSGLDYAARMIAAEALART</sequence>
<feature type="chain" id="PRO_5026804101" description="Antifreeze glycopeptide polyprotein" evidence="2">
    <location>
        <begin position="23"/>
        <end position="601"/>
    </location>
</feature>
<accession>A0A6J4SXJ5</accession>
<evidence type="ECO:0000313" key="3">
    <source>
        <dbReference type="EMBL" id="CAA9508381.1"/>
    </source>
</evidence>